<keyword evidence="2 6" id="KW-0698">rRNA processing</keyword>
<dbReference type="FunFam" id="3.30.950.10:FF:000002">
    <property type="entry name" value="Ribosomal RNA small subunit methyltransferase I"/>
    <property type="match status" value="1"/>
</dbReference>
<accession>A0A1G5PLZ9</accession>
<dbReference type="Gene3D" id="3.30.950.10">
    <property type="entry name" value="Methyltransferase, Cobalt-precorrin-4 Transmethylase, Domain 2"/>
    <property type="match status" value="1"/>
</dbReference>
<comment type="similarity">
    <text evidence="6">Belongs to the methyltransferase superfamily. RsmI family.</text>
</comment>
<dbReference type="SUPFAM" id="SSF53790">
    <property type="entry name" value="Tetrapyrrole methylase"/>
    <property type="match status" value="1"/>
</dbReference>
<sequence length="280" mass="30155">MVSIEAGILYVVATPIGNRGDMSPRAIETLKGVDRIAAEDTRRSTPLLRDFGIDTPLIPFHEHNEWRLGPELIEKIVSGESVALISDAGTPLVSDPGYHLTRAALEAGLRVVPIPGPSAPIAGLSVAGLPTDRFLFVGFLPPKPGQRSNELERLREWTATLVFFEAPHRIEAALADMARVLGGERRATLCRELTKTFETVHHNSLAGLCDFVGADPNQRRGEFVLVVEGAPAKSGELDEEVERIATILADELPVKQAAALTAKITGAKKNAVYQFLVASG</sequence>
<dbReference type="InterPro" id="IPR008189">
    <property type="entry name" value="rRNA_ssu_MeTfrase_I"/>
</dbReference>
<keyword evidence="4 6" id="KW-0808">Transferase</keyword>
<dbReference type="PANTHER" id="PTHR46111">
    <property type="entry name" value="RIBOSOMAL RNA SMALL SUBUNIT METHYLTRANSFERASE I"/>
    <property type="match status" value="1"/>
</dbReference>
<organism evidence="9 10">
    <name type="scientific">Thiohalomonas denitrificans</name>
    <dbReference type="NCBI Taxonomy" id="415747"/>
    <lineage>
        <taxon>Bacteria</taxon>
        <taxon>Pseudomonadati</taxon>
        <taxon>Pseudomonadota</taxon>
        <taxon>Gammaproteobacteria</taxon>
        <taxon>Thiohalomonadales</taxon>
        <taxon>Thiohalomonadaceae</taxon>
        <taxon>Thiohalomonas</taxon>
    </lineage>
</organism>
<comment type="function">
    <text evidence="6">Catalyzes the 2'-O-methylation of the ribose of cytidine 1402 (C1402) in 16S rRNA.</text>
</comment>
<dbReference type="Proteomes" id="UP000199648">
    <property type="component" value="Unassembled WGS sequence"/>
</dbReference>
<evidence type="ECO:0000256" key="3">
    <source>
        <dbReference type="ARBA" id="ARBA00022603"/>
    </source>
</evidence>
<keyword evidence="3 6" id="KW-0489">Methyltransferase</keyword>
<dbReference type="AlphaFoldDB" id="A0A1G5PLZ9"/>
<evidence type="ECO:0000256" key="4">
    <source>
        <dbReference type="ARBA" id="ARBA00022679"/>
    </source>
</evidence>
<comment type="subcellular location">
    <subcellularLocation>
        <location evidence="6">Cytoplasm</location>
    </subcellularLocation>
</comment>
<dbReference type="PANTHER" id="PTHR46111:SF1">
    <property type="entry name" value="RIBOSOMAL RNA SMALL SUBUNIT METHYLTRANSFERASE I"/>
    <property type="match status" value="1"/>
</dbReference>
<protein>
    <recommendedName>
        <fullName evidence="6">Ribosomal RNA small subunit methyltransferase I</fullName>
        <ecNumber evidence="6">2.1.1.198</ecNumber>
    </recommendedName>
    <alternativeName>
        <fullName evidence="6">16S rRNA 2'-O-ribose C1402 methyltransferase</fullName>
    </alternativeName>
    <alternativeName>
        <fullName evidence="6">rRNA (cytidine-2'-O-)-methyltransferase RsmI</fullName>
    </alternativeName>
</protein>
<keyword evidence="10" id="KW-1185">Reference proteome</keyword>
<evidence type="ECO:0000259" key="7">
    <source>
        <dbReference type="Pfam" id="PF00590"/>
    </source>
</evidence>
<dbReference type="PIRSF" id="PIRSF005917">
    <property type="entry name" value="MTase_YraL"/>
    <property type="match status" value="1"/>
</dbReference>
<dbReference type="GO" id="GO:0005737">
    <property type="term" value="C:cytoplasm"/>
    <property type="evidence" value="ECO:0007669"/>
    <property type="project" value="UniProtKB-SubCell"/>
</dbReference>
<dbReference type="NCBIfam" id="TIGR00096">
    <property type="entry name" value="16S rRNA (cytidine(1402)-2'-O)-methyltransferase"/>
    <property type="match status" value="1"/>
</dbReference>
<dbReference type="InterPro" id="IPR014777">
    <property type="entry name" value="4pyrrole_Mease_sub1"/>
</dbReference>
<evidence type="ECO:0000313" key="10">
    <source>
        <dbReference type="Proteomes" id="UP000199648"/>
    </source>
</evidence>
<evidence type="ECO:0000256" key="2">
    <source>
        <dbReference type="ARBA" id="ARBA00022552"/>
    </source>
</evidence>
<dbReference type="EC" id="2.1.1.198" evidence="6"/>
<dbReference type="STRING" id="415747.SAMN03097708_00427"/>
<dbReference type="InterPro" id="IPR014776">
    <property type="entry name" value="4pyrrole_Mease_sub2"/>
</dbReference>
<dbReference type="InterPro" id="IPR000878">
    <property type="entry name" value="4pyrrol_Mease"/>
</dbReference>
<feature type="domain" description="RsmI HTH" evidence="8">
    <location>
        <begin position="236"/>
        <end position="277"/>
    </location>
</feature>
<evidence type="ECO:0000256" key="6">
    <source>
        <dbReference type="HAMAP-Rule" id="MF_01877"/>
    </source>
</evidence>
<keyword evidence="1 6" id="KW-0963">Cytoplasm</keyword>
<dbReference type="PROSITE" id="PS01296">
    <property type="entry name" value="RSMI"/>
    <property type="match status" value="1"/>
</dbReference>
<dbReference type="InterPro" id="IPR053910">
    <property type="entry name" value="RsmI_HTH"/>
</dbReference>
<evidence type="ECO:0000259" key="8">
    <source>
        <dbReference type="Pfam" id="PF23016"/>
    </source>
</evidence>
<dbReference type="Pfam" id="PF23016">
    <property type="entry name" value="RsmI_C"/>
    <property type="match status" value="1"/>
</dbReference>
<dbReference type="HAMAP" id="MF_01877">
    <property type="entry name" value="16SrRNA_methyltr_I"/>
    <property type="match status" value="1"/>
</dbReference>
<comment type="catalytic activity">
    <reaction evidence="6">
        <text>cytidine(1402) in 16S rRNA + S-adenosyl-L-methionine = 2'-O-methylcytidine(1402) in 16S rRNA + S-adenosyl-L-homocysteine + H(+)</text>
        <dbReference type="Rhea" id="RHEA:42924"/>
        <dbReference type="Rhea" id="RHEA-COMP:10285"/>
        <dbReference type="Rhea" id="RHEA-COMP:10286"/>
        <dbReference type="ChEBI" id="CHEBI:15378"/>
        <dbReference type="ChEBI" id="CHEBI:57856"/>
        <dbReference type="ChEBI" id="CHEBI:59789"/>
        <dbReference type="ChEBI" id="CHEBI:74495"/>
        <dbReference type="ChEBI" id="CHEBI:82748"/>
        <dbReference type="EC" id="2.1.1.198"/>
    </reaction>
</comment>
<keyword evidence="5 6" id="KW-0949">S-adenosyl-L-methionine</keyword>
<dbReference type="EMBL" id="FMWD01000001">
    <property type="protein sequence ID" value="SCZ50478.1"/>
    <property type="molecule type" value="Genomic_DNA"/>
</dbReference>
<name>A0A1G5PLZ9_9GAMM</name>
<dbReference type="Gene3D" id="3.40.1010.10">
    <property type="entry name" value="Cobalt-precorrin-4 Transmethylase, Domain 1"/>
    <property type="match status" value="1"/>
</dbReference>
<dbReference type="FunFam" id="3.40.1010.10:FF:000007">
    <property type="entry name" value="Ribosomal RNA small subunit methyltransferase I"/>
    <property type="match status" value="1"/>
</dbReference>
<reference evidence="9 10" key="1">
    <citation type="submission" date="2016-10" db="EMBL/GenBank/DDBJ databases">
        <authorList>
            <person name="de Groot N.N."/>
        </authorList>
    </citation>
    <scope>NUCLEOTIDE SEQUENCE [LARGE SCALE GENOMIC DNA]</scope>
    <source>
        <strain evidence="9 10">HLD2</strain>
    </source>
</reference>
<evidence type="ECO:0000256" key="5">
    <source>
        <dbReference type="ARBA" id="ARBA00022691"/>
    </source>
</evidence>
<dbReference type="GO" id="GO:0070677">
    <property type="term" value="F:rRNA (cytosine-2'-O-)-methyltransferase activity"/>
    <property type="evidence" value="ECO:0007669"/>
    <property type="project" value="UniProtKB-UniRule"/>
</dbReference>
<evidence type="ECO:0000313" key="9">
    <source>
        <dbReference type="EMBL" id="SCZ50478.1"/>
    </source>
</evidence>
<feature type="domain" description="Tetrapyrrole methylase" evidence="7">
    <location>
        <begin position="9"/>
        <end position="207"/>
    </location>
</feature>
<dbReference type="InterPro" id="IPR035996">
    <property type="entry name" value="4pyrrol_Methylase_sf"/>
</dbReference>
<dbReference type="Pfam" id="PF00590">
    <property type="entry name" value="TP_methylase"/>
    <property type="match status" value="1"/>
</dbReference>
<dbReference type="CDD" id="cd11648">
    <property type="entry name" value="RsmI"/>
    <property type="match status" value="1"/>
</dbReference>
<proteinExistence type="inferred from homology"/>
<evidence type="ECO:0000256" key="1">
    <source>
        <dbReference type="ARBA" id="ARBA00022490"/>
    </source>
</evidence>
<gene>
    <name evidence="6" type="primary">rsmI</name>
    <name evidence="9" type="ORF">SAMN03097708_00427</name>
</gene>
<dbReference type="InterPro" id="IPR018063">
    <property type="entry name" value="SAM_MeTrfase_RsmI_CS"/>
</dbReference>